<dbReference type="InterPro" id="IPR028389">
    <property type="entry name" value="POT1"/>
</dbReference>
<dbReference type="Proteomes" id="UP000275772">
    <property type="component" value="Unassembled WGS sequence"/>
</dbReference>
<dbReference type="SUPFAM" id="SSF50249">
    <property type="entry name" value="Nucleic acid-binding proteins"/>
    <property type="match status" value="2"/>
</dbReference>
<dbReference type="SMART" id="SM00976">
    <property type="entry name" value="Telo_bind"/>
    <property type="match status" value="1"/>
</dbReference>
<evidence type="ECO:0000313" key="11">
    <source>
        <dbReference type="EMBL" id="SZF00669.1"/>
    </source>
</evidence>
<feature type="compositionally biased region" description="Basic and acidic residues" evidence="9">
    <location>
        <begin position="378"/>
        <end position="398"/>
    </location>
</feature>
<evidence type="ECO:0000313" key="12">
    <source>
        <dbReference type="Proteomes" id="UP000275772"/>
    </source>
</evidence>
<evidence type="ECO:0000256" key="6">
    <source>
        <dbReference type="ARBA" id="ARBA00022895"/>
    </source>
</evidence>
<dbReference type="VEuPathDB" id="FungiDB:BLGHR1_11412"/>
<sequence>MSSNKMELEVPSGFLTVEQLQTLSSREAESHRLVSVIGHIKDFQPPIKTKGSDWKCTLEITDHSIQPKSLGIKVVLFWPLENMPSESAVADIAVISRAKLQGFGGLRSLLSNINTTVHIMPSTKIPRNLCQSYKHLWKSCSFYHSSSSKKIDAPSYIETEYALKVNLKKSSHLTLSSKELKLIRPQANNVREKYRLVADARPGEYCDLVGQVVKIWRQSSGALSVYISDFSVNDYLYDYVNKDNRAQTKSYTKEEYYAIQSSRDTSYWPGPFGKLTIQIALWDQNADYINERAKCGDWLALNNVRMKLNSSGSILEGAIHSENGKVHVQVLTSAEESPITSARVESAKKRKLTYLKDYSKRVANKQKNVKKKNSGPKRKLDEIEVPGREPENRETELSHRADQKRIKLGTGRPQLNINIKSNFTEKTPVTLREILNSTFSSSTESRLVPSPFTNCKYKAIVRVIDYFPDQIEHFAVSLDDDEIDEPLGSATCEVSSKRPKNNWEWRFALLLEEASITESSKKECLWVVVDNYEAQHLLNLKEDATDLSQDEELLFKLKEQLFKLWGDLEEKKVAILRKMRSSKQKTTTTSQSIIVCHSPGMQPDPDSDTEKEKTKNQSKMINSQHFVSDRNTLPNTNPIEYVTLSSQRKPFYDLRPSNKAFTCCIQQYGIREVENHPANPNLEPKILWKRQYSMFGTKIA</sequence>
<feature type="domain" description="Telomeric single stranded DNA binding POT1/Cdc13" evidence="10">
    <location>
        <begin position="20"/>
        <end position="152"/>
    </location>
</feature>
<feature type="compositionally biased region" description="Basic residues" evidence="9">
    <location>
        <begin position="366"/>
        <end position="377"/>
    </location>
</feature>
<dbReference type="AlphaFoldDB" id="A0A383ULJ2"/>
<dbReference type="GO" id="GO:0032210">
    <property type="term" value="P:regulation of telomere maintenance via telomerase"/>
    <property type="evidence" value="ECO:0007669"/>
    <property type="project" value="TreeGrafter"/>
</dbReference>
<keyword evidence="8" id="KW-0539">Nucleus</keyword>
<protein>
    <recommendedName>
        <fullName evidence="4">Protection of telomeres protein 1</fullName>
    </recommendedName>
</protein>
<name>A0A383ULJ2_BLUHO</name>
<feature type="region of interest" description="Disordered" evidence="9">
    <location>
        <begin position="366"/>
        <end position="398"/>
    </location>
</feature>
<evidence type="ECO:0000256" key="4">
    <source>
        <dbReference type="ARBA" id="ARBA00015253"/>
    </source>
</evidence>
<evidence type="ECO:0000256" key="1">
    <source>
        <dbReference type="ARBA" id="ARBA00004123"/>
    </source>
</evidence>
<comment type="subcellular location">
    <subcellularLocation>
        <location evidence="2">Chromosome</location>
        <location evidence="2">Telomere</location>
    </subcellularLocation>
    <subcellularLocation>
        <location evidence="1">Nucleus</location>
    </subcellularLocation>
</comment>
<dbReference type="PANTHER" id="PTHR14513:SF0">
    <property type="entry name" value="PROTECTION OF TELOMERES PROTEIN 1"/>
    <property type="match status" value="1"/>
</dbReference>
<dbReference type="GO" id="GO:0016233">
    <property type="term" value="P:telomere capping"/>
    <property type="evidence" value="ECO:0007669"/>
    <property type="project" value="TreeGrafter"/>
</dbReference>
<organism evidence="11 12">
    <name type="scientific">Blumeria hordei</name>
    <name type="common">Barley powdery mildew</name>
    <name type="synonym">Blumeria graminis f. sp. hordei</name>
    <dbReference type="NCBI Taxonomy" id="2867405"/>
    <lineage>
        <taxon>Eukaryota</taxon>
        <taxon>Fungi</taxon>
        <taxon>Dikarya</taxon>
        <taxon>Ascomycota</taxon>
        <taxon>Pezizomycotina</taxon>
        <taxon>Leotiomycetes</taxon>
        <taxon>Erysiphales</taxon>
        <taxon>Erysiphaceae</taxon>
        <taxon>Blumeria</taxon>
    </lineage>
</organism>
<comment type="similarity">
    <text evidence="3">Belongs to the telombin family.</text>
</comment>
<evidence type="ECO:0000259" key="10">
    <source>
        <dbReference type="SMART" id="SM00976"/>
    </source>
</evidence>
<dbReference type="Pfam" id="PF16686">
    <property type="entry name" value="POT1PC"/>
    <property type="match status" value="1"/>
</dbReference>
<gene>
    <name evidence="11" type="ORF">BLGHR1_11412</name>
</gene>
<dbReference type="GO" id="GO:0010521">
    <property type="term" value="F:telomerase inhibitor activity"/>
    <property type="evidence" value="ECO:0007669"/>
    <property type="project" value="TreeGrafter"/>
</dbReference>
<keyword evidence="7" id="KW-0238">DNA-binding</keyword>
<evidence type="ECO:0000256" key="8">
    <source>
        <dbReference type="ARBA" id="ARBA00023242"/>
    </source>
</evidence>
<dbReference type="FunFam" id="2.40.50.140:FF:000303">
    <property type="entry name" value="Protection of telomeres protein 1"/>
    <property type="match status" value="1"/>
</dbReference>
<evidence type="ECO:0000256" key="3">
    <source>
        <dbReference type="ARBA" id="ARBA00008442"/>
    </source>
</evidence>
<dbReference type="GO" id="GO:0098505">
    <property type="term" value="F:G-rich strand telomeric DNA binding"/>
    <property type="evidence" value="ECO:0007669"/>
    <property type="project" value="TreeGrafter"/>
</dbReference>
<dbReference type="Gene3D" id="2.40.50.140">
    <property type="entry name" value="Nucleic acid-binding proteins"/>
    <property type="match status" value="2"/>
</dbReference>
<dbReference type="GO" id="GO:0000783">
    <property type="term" value="C:nuclear telomere cap complex"/>
    <property type="evidence" value="ECO:0007669"/>
    <property type="project" value="TreeGrafter"/>
</dbReference>
<evidence type="ECO:0000256" key="2">
    <source>
        <dbReference type="ARBA" id="ARBA00004574"/>
    </source>
</evidence>
<dbReference type="Pfam" id="PF02765">
    <property type="entry name" value="POT1"/>
    <property type="match status" value="1"/>
</dbReference>
<proteinExistence type="inferred from homology"/>
<reference evidence="11 12" key="1">
    <citation type="submission" date="2017-11" db="EMBL/GenBank/DDBJ databases">
        <authorList>
            <person name="Kracher B."/>
        </authorList>
    </citation>
    <scope>NUCLEOTIDE SEQUENCE [LARGE SCALE GENOMIC DNA]</scope>
    <source>
        <strain evidence="11 12">RACE1</strain>
    </source>
</reference>
<keyword evidence="5" id="KW-0158">Chromosome</keyword>
<dbReference type="PANTHER" id="PTHR14513">
    <property type="entry name" value="PROTECTION OF TELOMERES 1"/>
    <property type="match status" value="1"/>
</dbReference>
<dbReference type="EMBL" id="UNSH01000022">
    <property type="protein sequence ID" value="SZF00669.1"/>
    <property type="molecule type" value="Genomic_DNA"/>
</dbReference>
<accession>A0A383ULJ2</accession>
<dbReference type="InterPro" id="IPR011564">
    <property type="entry name" value="Telomer_end-bd_POT1/Cdc13"/>
</dbReference>
<dbReference type="InterPro" id="IPR032042">
    <property type="entry name" value="POT1PC"/>
</dbReference>
<feature type="region of interest" description="Disordered" evidence="9">
    <location>
        <begin position="587"/>
        <end position="619"/>
    </location>
</feature>
<dbReference type="InterPro" id="IPR012340">
    <property type="entry name" value="NA-bd_OB-fold"/>
</dbReference>
<keyword evidence="6" id="KW-0779">Telomere</keyword>
<evidence type="ECO:0000256" key="9">
    <source>
        <dbReference type="SAM" id="MobiDB-lite"/>
    </source>
</evidence>
<evidence type="ECO:0000256" key="7">
    <source>
        <dbReference type="ARBA" id="ARBA00023125"/>
    </source>
</evidence>
<evidence type="ECO:0000256" key="5">
    <source>
        <dbReference type="ARBA" id="ARBA00022454"/>
    </source>
</evidence>